<dbReference type="InterPro" id="IPR039278">
    <property type="entry name" value="Red1"/>
</dbReference>
<dbReference type="Proteomes" id="UP000472276">
    <property type="component" value="Unassembled WGS sequence"/>
</dbReference>
<keyword evidence="5" id="KW-1185">Reference proteome</keyword>
<evidence type="ECO:0000313" key="4">
    <source>
        <dbReference type="Ensembl" id="ENSOABP00000007171.1"/>
    </source>
</evidence>
<feature type="coiled-coil region" evidence="1">
    <location>
        <begin position="898"/>
        <end position="953"/>
    </location>
</feature>
<feature type="compositionally biased region" description="Low complexity" evidence="2">
    <location>
        <begin position="878"/>
        <end position="891"/>
    </location>
</feature>
<feature type="region of interest" description="Disordered" evidence="2">
    <location>
        <begin position="1000"/>
        <end position="1022"/>
    </location>
</feature>
<feature type="compositionally biased region" description="Basic residues" evidence="2">
    <location>
        <begin position="173"/>
        <end position="189"/>
    </location>
</feature>
<feature type="compositionally biased region" description="Basic and acidic residues" evidence="2">
    <location>
        <begin position="865"/>
        <end position="874"/>
    </location>
</feature>
<feature type="region of interest" description="Disordered" evidence="2">
    <location>
        <begin position="1103"/>
        <end position="1152"/>
    </location>
</feature>
<feature type="region of interest" description="Disordered" evidence="2">
    <location>
        <begin position="865"/>
        <end position="891"/>
    </location>
</feature>
<evidence type="ECO:0000313" key="5">
    <source>
        <dbReference type="Proteomes" id="UP000472276"/>
    </source>
</evidence>
<feature type="region of interest" description="Disordered" evidence="2">
    <location>
        <begin position="1060"/>
        <end position="1089"/>
    </location>
</feature>
<feature type="compositionally biased region" description="Basic and acidic residues" evidence="2">
    <location>
        <begin position="460"/>
        <end position="489"/>
    </location>
</feature>
<feature type="compositionally biased region" description="Basic and acidic residues" evidence="2">
    <location>
        <begin position="319"/>
        <end position="340"/>
    </location>
</feature>
<feature type="region of interest" description="Disordered" evidence="2">
    <location>
        <begin position="824"/>
        <end position="843"/>
    </location>
</feature>
<feature type="region of interest" description="Disordered" evidence="2">
    <location>
        <begin position="670"/>
        <end position="701"/>
    </location>
</feature>
<sequence length="2082" mass="231596">MDVDVPNRSAAEDGELEDGEICDDDTEERAPPRRGDGSRPRGGAPPRPRKPHKHPHGAPPHLGHPPPDFRHLMPYSLGPHGPFPAGHRQQCGPSGPDRPPSPPPSPQQPPGLGSHGEPGPRSSFWERSHGTLGRFRHRGMPNGGPGGWSRGGRGGNSRPPPGRYLPGESHSSPARKQKPLGRNRLRKAAHGAPRPESSGDESFEDLLSKYKQIQIELECIRKEETMALEPRTSPVRDDVVECVAAALTDAKAEPGPALSPAAAAEEASELERKKVFQAFNIKPLRQKLPTPADLDELQKKWAEPGGEGDQPITDNGAELEGKGAKEAEEGTRESGGEGEQRAGGGDPADERPRDPCITEEQEKPPPPCPSESSASSEDSPDKATEKVVVVEEEELSELQLRLLALQSASKKWQQKEQQVMRRSKERITKAAQEKSSGPGAALHARQRVTTRSASSAAATERSRTRSKPQDRDRERNKTGPRPQNRDRPKPSPKAGPKAPLERARTPGKAHITKKISPGSAAKQAFRKQQVRTWKLQQQREQEEKRRQEEEERRKREDEIRRIRDLSNQDEQYNRFMKLVGGRKRTCSKSKDRDHRKSAGKPGLDTSGNLYQYDNYDEVAMDTDSETGSPVPSPTHSNLLSVEEAACVPHLYGADPIPFGMEFSQPFLPPLLSAIPPPPPPLPPPPDELEPPPKPPFADEAEEEEMLLRETCLMSMANKRVVVSEKSSSAPPSPGGPPPADLQPPPRGNLSTVSLNTVPQPRPNKATRAHLIARAPLVLPRHKAVVVSLNDSDDSDSDMDACSSSQAVFGGLEFMIKEARRTVEAAKPKGASASEKENNPVRTPEALPDAKKAEYRLLKEEIASRERQRMMKEQSPRGSASPATADSDSSLKPTAELKLSEAELKLTKHRELLQRDEAMLRHLLQQELKKNESLKAAEAKVAKLREQLQASERIVSANKMLLRKLREQVHRVEQRVSVKKTVAVRLEQELLQAHLAAGRAPKRRALSSRPTLSKLPRRDAAPRCSERHFAELIAQKQRLQQLESEYALKIQKLKEAQALRNKGIPPELPVEPPSRPATPPEPQVQLPQPSLHDLSQDKLTLDSEDAAEAEDHEPEPVPAAVARGSRRSSFRQSSCSFTKPHLDAASSAPPKDIGTAAKPVKALPSSSAGVELPVEMFAGLDVDALKRLYQQKTPLRELLLMELQVLGEDVDPAAQVFPAEVETAVSSSSSSELRPLPFRPYHSPLLVFRSYRFSPYYRTKEKLSLSSVTYSNAIEAKKCFCRFDLTGTCNDDGCRWQHMRNCTLSGNQLFQDILSYDLSLIGCSDSSSDEDVCAATEKYMKRLFGSNKDRMGVDQKAVLLVSKVNESKRHVPPYTTYKDARRWRPKPSTQSDLSPEDDGSDDEGMATDHMTPGRDGSAHTVLSTLDACVTSEDKRYFISETDDIANLEVSVLESPRDTQLWIKLAFKYLNQSEISAAECLEAALNTLSRALESNCDNPEVWSHYLSLFSRRGSREEVQEMCEMAVEHAPDYRVWWNYLNLESSFEGKDYVCERLLQFLLAESSSGVMEKLSFQLMEALLYRVQLSLFTGRLESALAVLQNALKSPQNRSIADHLTAADRALLWLSYIHLTEFDRLPACLYDPAESGPSRVVSREPFLLPWRTPRDVRTPADILVALFQDGVRQCSDEHASDSERTLACLPLHTNLIFLYKLLQRYSEGIALCESLLEFCPESCILRDALAGLHLHGGSGDRAVSMWLHALAECPHNAEVFYHCCKFLMAQEKAGAITPLFRGFVLSLCEDEQSPRTPVDVLRYILGFSSSSSSSSELLGGPVIKKELQERLRQQMSFLHLIHCRWQWLHGSVEDAAEAFERALGAVTQLEELHRLWMDYLMFSCSPQARAASQSRTFSDLVQRCLSTTPSRLELPFNPAEFWSCYRFHNKVVALYLSCLPPSQHALLLERLSYTMPNNTELGLRLLHQEWLDGNVEHLKFQARMLSGNVPKCLSSWKIAIAVEEELKERAEVRHMFQQALQNLPLSAALWKHRLLLEAAEGGASERLRRLWDCCQRAGVSVSGGVGPSLGEDG</sequence>
<dbReference type="GO" id="GO:0000178">
    <property type="term" value="C:exosome (RNase complex)"/>
    <property type="evidence" value="ECO:0007669"/>
    <property type="project" value="TreeGrafter"/>
</dbReference>
<feature type="compositionally biased region" description="Basic and acidic residues" evidence="2">
    <location>
        <begin position="28"/>
        <end position="39"/>
    </location>
</feature>
<organism evidence="4 5">
    <name type="scientific">Oreochromis aureus</name>
    <name type="common">Israeli tilapia</name>
    <name type="synonym">Chromis aureus</name>
    <dbReference type="NCBI Taxonomy" id="47969"/>
    <lineage>
        <taxon>Eukaryota</taxon>
        <taxon>Metazoa</taxon>
        <taxon>Chordata</taxon>
        <taxon>Craniata</taxon>
        <taxon>Vertebrata</taxon>
        <taxon>Euteleostomi</taxon>
        <taxon>Actinopterygii</taxon>
        <taxon>Neopterygii</taxon>
        <taxon>Teleostei</taxon>
        <taxon>Neoteleostei</taxon>
        <taxon>Acanthomorphata</taxon>
        <taxon>Ovalentaria</taxon>
        <taxon>Cichlomorphae</taxon>
        <taxon>Cichliformes</taxon>
        <taxon>Cichlidae</taxon>
        <taxon>African cichlids</taxon>
        <taxon>Pseudocrenilabrinae</taxon>
        <taxon>Oreochromini</taxon>
        <taxon>Oreochromis</taxon>
    </lineage>
</organism>
<dbReference type="SUPFAM" id="SSF48452">
    <property type="entry name" value="TPR-like"/>
    <property type="match status" value="2"/>
</dbReference>
<feature type="compositionally biased region" description="Acidic residues" evidence="2">
    <location>
        <begin position="12"/>
        <end position="27"/>
    </location>
</feature>
<feature type="compositionally biased region" description="Polar residues" evidence="2">
    <location>
        <begin position="748"/>
        <end position="758"/>
    </location>
</feature>
<dbReference type="InterPro" id="IPR019607">
    <property type="entry name" value="Putative_zinc-finger_domain"/>
</dbReference>
<feature type="compositionally biased region" description="Gly residues" evidence="2">
    <location>
        <begin position="141"/>
        <end position="155"/>
    </location>
</feature>
<evidence type="ECO:0000256" key="2">
    <source>
        <dbReference type="SAM" id="MobiDB-lite"/>
    </source>
</evidence>
<dbReference type="InterPro" id="IPR003107">
    <property type="entry name" value="HAT"/>
</dbReference>
<feature type="domain" description="Putative zinc-finger" evidence="3">
    <location>
        <begin position="1279"/>
        <end position="1299"/>
    </location>
</feature>
<dbReference type="Pfam" id="PF10650">
    <property type="entry name" value="zf-C3H1"/>
    <property type="match status" value="1"/>
</dbReference>
<protein>
    <recommendedName>
        <fullName evidence="3">Putative zinc-finger domain-containing protein</fullName>
    </recommendedName>
</protein>
<feature type="region of interest" description="Disordered" evidence="2">
    <location>
        <begin position="1374"/>
        <end position="1417"/>
    </location>
</feature>
<keyword evidence="1" id="KW-0175">Coiled coil</keyword>
<feature type="compositionally biased region" description="Acidic residues" evidence="2">
    <location>
        <begin position="1393"/>
        <end position="1404"/>
    </location>
</feature>
<feature type="compositionally biased region" description="Basic and acidic residues" evidence="2">
    <location>
        <begin position="348"/>
        <end position="363"/>
    </location>
</feature>
<feature type="compositionally biased region" description="Pro residues" evidence="2">
    <location>
        <begin position="96"/>
        <end position="109"/>
    </location>
</feature>
<name>A0A668S345_OREAU</name>
<feature type="coiled-coil region" evidence="1">
    <location>
        <begin position="1024"/>
        <end position="1058"/>
    </location>
</feature>
<dbReference type="SMART" id="SM00386">
    <property type="entry name" value="HAT"/>
    <property type="match status" value="5"/>
</dbReference>
<feature type="compositionally biased region" description="Pro residues" evidence="2">
    <location>
        <begin position="730"/>
        <end position="746"/>
    </location>
</feature>
<feature type="region of interest" description="Disordered" evidence="2">
    <location>
        <begin position="1"/>
        <end position="205"/>
    </location>
</feature>
<dbReference type="GO" id="GO:0005634">
    <property type="term" value="C:nucleus"/>
    <property type="evidence" value="ECO:0007669"/>
    <property type="project" value="TreeGrafter"/>
</dbReference>
<accession>A0A668S345</accession>
<evidence type="ECO:0000256" key="1">
    <source>
        <dbReference type="SAM" id="Coils"/>
    </source>
</evidence>
<proteinExistence type="predicted"/>
<evidence type="ECO:0000259" key="3">
    <source>
        <dbReference type="Pfam" id="PF10650"/>
    </source>
</evidence>
<reference evidence="4" key="2">
    <citation type="submission" date="2025-09" db="UniProtKB">
        <authorList>
            <consortium name="Ensembl"/>
        </authorList>
    </citation>
    <scope>IDENTIFICATION</scope>
</reference>
<dbReference type="GO" id="GO:0006396">
    <property type="term" value="P:RNA processing"/>
    <property type="evidence" value="ECO:0007669"/>
    <property type="project" value="InterPro"/>
</dbReference>
<dbReference type="OMA" id="CKENFDD"/>
<feature type="compositionally biased region" description="Pro residues" evidence="2">
    <location>
        <begin position="674"/>
        <end position="695"/>
    </location>
</feature>
<feature type="region of interest" description="Disordered" evidence="2">
    <location>
        <begin position="722"/>
        <end position="762"/>
    </location>
</feature>
<feature type="region of interest" description="Disordered" evidence="2">
    <location>
        <begin position="281"/>
        <end position="388"/>
    </location>
</feature>
<feature type="compositionally biased region" description="Basic and acidic residues" evidence="2">
    <location>
        <begin position="537"/>
        <end position="560"/>
    </location>
</feature>
<feature type="compositionally biased region" description="Low complexity" evidence="2">
    <location>
        <begin position="447"/>
        <end position="459"/>
    </location>
</feature>
<feature type="compositionally biased region" description="Pro residues" evidence="2">
    <location>
        <begin position="1065"/>
        <end position="1081"/>
    </location>
</feature>
<feature type="compositionally biased region" description="Basic and acidic residues" evidence="2">
    <location>
        <begin position="379"/>
        <end position="388"/>
    </location>
</feature>
<dbReference type="InterPro" id="IPR011990">
    <property type="entry name" value="TPR-like_helical_dom_sf"/>
</dbReference>
<feature type="compositionally biased region" description="Basic residues" evidence="2">
    <location>
        <begin position="47"/>
        <end position="56"/>
    </location>
</feature>
<dbReference type="Gene3D" id="1.25.40.10">
    <property type="entry name" value="Tetratricopeptide repeat domain"/>
    <property type="match status" value="3"/>
</dbReference>
<feature type="region of interest" description="Disordered" evidence="2">
    <location>
        <begin position="408"/>
        <end position="560"/>
    </location>
</feature>
<reference evidence="4" key="1">
    <citation type="submission" date="2025-08" db="UniProtKB">
        <authorList>
            <consortium name="Ensembl"/>
        </authorList>
    </citation>
    <scope>IDENTIFICATION</scope>
</reference>
<feature type="region of interest" description="Disordered" evidence="2">
    <location>
        <begin position="573"/>
        <end position="610"/>
    </location>
</feature>
<feature type="compositionally biased region" description="Acidic residues" evidence="2">
    <location>
        <begin position="1103"/>
        <end position="1112"/>
    </location>
</feature>
<gene>
    <name evidence="4" type="primary">ZFC3H1</name>
</gene>
<dbReference type="Ensembl" id="ENSOABT00000007421.2">
    <property type="protein sequence ID" value="ENSOABP00000007171.1"/>
    <property type="gene ID" value="ENSOABG00000003951.2"/>
</dbReference>
<dbReference type="PANTHER" id="PTHR21563">
    <property type="entry name" value="ZINC FINGER C3H1 DOMAIN-CONTAINING PROTEIN"/>
    <property type="match status" value="1"/>
</dbReference>
<dbReference type="PANTHER" id="PTHR21563:SF3">
    <property type="entry name" value="ZINC FINGER C3H1 DOMAIN-CONTAINING PROTEIN"/>
    <property type="match status" value="1"/>
</dbReference>